<reference evidence="2" key="1">
    <citation type="journal article" date="2019" name="Int. J. Syst. Evol. Microbiol.">
        <title>The Global Catalogue of Microorganisms (GCM) 10K type strain sequencing project: providing services to taxonomists for standard genome sequencing and annotation.</title>
        <authorList>
            <consortium name="The Broad Institute Genomics Platform"/>
            <consortium name="The Broad Institute Genome Sequencing Center for Infectious Disease"/>
            <person name="Wu L."/>
            <person name="Ma J."/>
        </authorList>
    </citation>
    <scope>NUCLEOTIDE SEQUENCE [LARGE SCALE GENOMIC DNA]</scope>
    <source>
        <strain evidence="2">JCM 17316</strain>
    </source>
</reference>
<keyword evidence="2" id="KW-1185">Reference proteome</keyword>
<evidence type="ECO:0008006" key="3">
    <source>
        <dbReference type="Google" id="ProtNLM"/>
    </source>
</evidence>
<evidence type="ECO:0000313" key="1">
    <source>
        <dbReference type="EMBL" id="GAA4148716.1"/>
    </source>
</evidence>
<comment type="caution">
    <text evidence="1">The sequence shown here is derived from an EMBL/GenBank/DDBJ whole genome shotgun (WGS) entry which is preliminary data.</text>
</comment>
<accession>A0ABP7Z764</accession>
<gene>
    <name evidence="1" type="ORF">GCM10022416_43340</name>
</gene>
<dbReference type="Proteomes" id="UP001500266">
    <property type="component" value="Unassembled WGS sequence"/>
</dbReference>
<proteinExistence type="predicted"/>
<evidence type="ECO:0000313" key="2">
    <source>
        <dbReference type="Proteomes" id="UP001500266"/>
    </source>
</evidence>
<sequence length="145" mass="15073">MVFFSSRTRVVLGVLDVLVVAAERRRVVVAARLGLVVLRRCVVRLRVVLVSATVAMSAPGTVLAQTASRRTERRCSAPSSRVEVRVLGGYPQAVGQTSPPAAPLAALLTAFCLVCGLWPTAAGYGTGRCPASGIDAPGRGGGRQC</sequence>
<dbReference type="EMBL" id="BAABDO010000074">
    <property type="protein sequence ID" value="GAA4148716.1"/>
    <property type="molecule type" value="Genomic_DNA"/>
</dbReference>
<name>A0ABP7Z764_9ACTN</name>
<organism evidence="1 2">
    <name type="scientific">Actinomadura keratinilytica</name>
    <dbReference type="NCBI Taxonomy" id="547461"/>
    <lineage>
        <taxon>Bacteria</taxon>
        <taxon>Bacillati</taxon>
        <taxon>Actinomycetota</taxon>
        <taxon>Actinomycetes</taxon>
        <taxon>Streptosporangiales</taxon>
        <taxon>Thermomonosporaceae</taxon>
        <taxon>Actinomadura</taxon>
    </lineage>
</organism>
<protein>
    <recommendedName>
        <fullName evidence="3">Secreted protein</fullName>
    </recommendedName>
</protein>